<comment type="caution">
    <text evidence="12">The sequence shown here is derived from an EMBL/GenBank/DDBJ whole genome shotgun (WGS) entry which is preliminary data.</text>
</comment>
<evidence type="ECO:0000256" key="6">
    <source>
        <dbReference type="ARBA" id="ARBA00022989"/>
    </source>
</evidence>
<dbReference type="PANTHER" id="PTHR11920:SF335">
    <property type="entry name" value="GUANYLATE CYCLASE"/>
    <property type="match status" value="1"/>
</dbReference>
<keyword evidence="4" id="KW-0732">Signal</keyword>
<evidence type="ECO:0000256" key="8">
    <source>
        <dbReference type="ARBA" id="ARBA00023239"/>
    </source>
</evidence>
<dbReference type="Gene3D" id="6.10.250.780">
    <property type="match status" value="1"/>
</dbReference>
<dbReference type="SUPFAM" id="SSF56112">
    <property type="entry name" value="Protein kinase-like (PK-like)"/>
    <property type="match status" value="1"/>
</dbReference>
<feature type="coiled-coil region" evidence="10">
    <location>
        <begin position="114"/>
        <end position="141"/>
    </location>
</feature>
<dbReference type="InterPro" id="IPR001054">
    <property type="entry name" value="A/G_cyclase"/>
</dbReference>
<dbReference type="InterPro" id="IPR011645">
    <property type="entry name" value="HNOB_dom_associated"/>
</dbReference>
<dbReference type="Proteomes" id="UP001217089">
    <property type="component" value="Unassembled WGS sequence"/>
</dbReference>
<protein>
    <recommendedName>
        <fullName evidence="2">guanylate cyclase</fullName>
        <ecNumber evidence="2">4.6.1.2</ecNumber>
    </recommendedName>
</protein>
<evidence type="ECO:0000256" key="1">
    <source>
        <dbReference type="ARBA" id="ARBA00004479"/>
    </source>
</evidence>
<evidence type="ECO:0000313" key="13">
    <source>
        <dbReference type="Proteomes" id="UP001217089"/>
    </source>
</evidence>
<evidence type="ECO:0000256" key="5">
    <source>
        <dbReference type="ARBA" id="ARBA00022741"/>
    </source>
</evidence>
<accession>A0ABQ9E025</accession>
<dbReference type="InterPro" id="IPR029787">
    <property type="entry name" value="Nucleotide_cyclase"/>
</dbReference>
<evidence type="ECO:0000256" key="7">
    <source>
        <dbReference type="ARBA" id="ARBA00023136"/>
    </source>
</evidence>
<dbReference type="PANTHER" id="PTHR11920">
    <property type="entry name" value="GUANYLYL CYCLASE"/>
    <property type="match status" value="1"/>
</dbReference>
<keyword evidence="9" id="KW-0141">cGMP biosynthesis</keyword>
<name>A0ABQ9E025_TEGGR</name>
<dbReference type="Pfam" id="PF07701">
    <property type="entry name" value="HNOBA"/>
    <property type="match status" value="1"/>
</dbReference>
<dbReference type="SMART" id="SM00044">
    <property type="entry name" value="CYCc"/>
    <property type="match status" value="1"/>
</dbReference>
<dbReference type="InterPro" id="IPR050401">
    <property type="entry name" value="Cyclic_nucleotide_synthase"/>
</dbReference>
<comment type="subcellular location">
    <subcellularLocation>
        <location evidence="1">Membrane</location>
        <topology evidence="1">Single-pass type I membrane protein</topology>
    </subcellularLocation>
</comment>
<evidence type="ECO:0000256" key="2">
    <source>
        <dbReference type="ARBA" id="ARBA00012202"/>
    </source>
</evidence>
<keyword evidence="3" id="KW-0812">Transmembrane</keyword>
<organism evidence="12 13">
    <name type="scientific">Tegillarca granosa</name>
    <name type="common">Malaysian cockle</name>
    <name type="synonym">Anadara granosa</name>
    <dbReference type="NCBI Taxonomy" id="220873"/>
    <lineage>
        <taxon>Eukaryota</taxon>
        <taxon>Metazoa</taxon>
        <taxon>Spiralia</taxon>
        <taxon>Lophotrochozoa</taxon>
        <taxon>Mollusca</taxon>
        <taxon>Bivalvia</taxon>
        <taxon>Autobranchia</taxon>
        <taxon>Pteriomorphia</taxon>
        <taxon>Arcoida</taxon>
        <taxon>Arcoidea</taxon>
        <taxon>Arcidae</taxon>
        <taxon>Tegillarca</taxon>
    </lineage>
</organism>
<keyword evidence="6" id="KW-1133">Transmembrane helix</keyword>
<evidence type="ECO:0000256" key="3">
    <source>
        <dbReference type="ARBA" id="ARBA00022692"/>
    </source>
</evidence>
<reference evidence="12 13" key="1">
    <citation type="submission" date="2022-12" db="EMBL/GenBank/DDBJ databases">
        <title>Chromosome-level genome of Tegillarca granosa.</title>
        <authorList>
            <person name="Kim J."/>
        </authorList>
    </citation>
    <scope>NUCLEOTIDE SEQUENCE [LARGE SCALE GENOMIC DNA]</scope>
    <source>
        <strain evidence="12">Teg-2019</strain>
        <tissue evidence="12">Adductor muscle</tissue>
    </source>
</reference>
<evidence type="ECO:0000256" key="4">
    <source>
        <dbReference type="ARBA" id="ARBA00022729"/>
    </source>
</evidence>
<evidence type="ECO:0000313" key="12">
    <source>
        <dbReference type="EMBL" id="KAJ8298674.1"/>
    </source>
</evidence>
<dbReference type="Pfam" id="PF00211">
    <property type="entry name" value="Guanylate_cyc"/>
    <property type="match status" value="1"/>
</dbReference>
<dbReference type="PROSITE" id="PS50125">
    <property type="entry name" value="GUANYLATE_CYCLASE_2"/>
    <property type="match status" value="1"/>
</dbReference>
<keyword evidence="5" id="KW-0547">Nucleotide-binding</keyword>
<feature type="domain" description="Guanylate cyclase" evidence="11">
    <location>
        <begin position="177"/>
        <end position="224"/>
    </location>
</feature>
<sequence>MKSSTCVIDSRWTCKLTNFGPKTLLEKDLVDISHAEESQYKEIIERIINHVEGKIFRPKIVPEEIQGFQSTKQVFSISKLIDKCWAEDPKVRPSAKAVLQGLHKISPFKKTNVIENMITMMEKYSNQLEDLVSERTQQLEEEKLKTDALLYRMLPRKVAEELKVGNPITAESFELVTLYFSDIVGFTTIAGESTPIQVVNLLNALYTLFDDTIQQYDVYKYQVLKAVSIRL</sequence>
<proteinExistence type="predicted"/>
<keyword evidence="7" id="KW-0472">Membrane</keyword>
<evidence type="ECO:0000256" key="9">
    <source>
        <dbReference type="ARBA" id="ARBA00023293"/>
    </source>
</evidence>
<keyword evidence="13" id="KW-1185">Reference proteome</keyword>
<gene>
    <name evidence="12" type="ORF">KUTeg_022734</name>
</gene>
<keyword evidence="10" id="KW-0175">Coiled coil</keyword>
<evidence type="ECO:0000256" key="10">
    <source>
        <dbReference type="SAM" id="Coils"/>
    </source>
</evidence>
<dbReference type="EMBL" id="JARBDR010000921">
    <property type="protein sequence ID" value="KAJ8298674.1"/>
    <property type="molecule type" value="Genomic_DNA"/>
</dbReference>
<dbReference type="SUPFAM" id="SSF55073">
    <property type="entry name" value="Nucleotide cyclase"/>
    <property type="match status" value="1"/>
</dbReference>
<dbReference type="Gene3D" id="3.30.70.1230">
    <property type="entry name" value="Nucleotide cyclase"/>
    <property type="match status" value="1"/>
</dbReference>
<dbReference type="InterPro" id="IPR011009">
    <property type="entry name" value="Kinase-like_dom_sf"/>
</dbReference>
<evidence type="ECO:0000259" key="11">
    <source>
        <dbReference type="PROSITE" id="PS50125"/>
    </source>
</evidence>
<dbReference type="EC" id="4.6.1.2" evidence="2"/>
<keyword evidence="8" id="KW-0456">Lyase</keyword>